<organism evidence="1 2">
    <name type="scientific">Protopolystoma xenopodis</name>
    <dbReference type="NCBI Taxonomy" id="117903"/>
    <lineage>
        <taxon>Eukaryota</taxon>
        <taxon>Metazoa</taxon>
        <taxon>Spiralia</taxon>
        <taxon>Lophotrochozoa</taxon>
        <taxon>Platyhelminthes</taxon>
        <taxon>Monogenea</taxon>
        <taxon>Polyopisthocotylea</taxon>
        <taxon>Polystomatidea</taxon>
        <taxon>Polystomatidae</taxon>
        <taxon>Protopolystoma</taxon>
    </lineage>
</organism>
<evidence type="ECO:0000313" key="1">
    <source>
        <dbReference type="EMBL" id="VEL14381.1"/>
    </source>
</evidence>
<evidence type="ECO:0000313" key="2">
    <source>
        <dbReference type="Proteomes" id="UP000784294"/>
    </source>
</evidence>
<keyword evidence="2" id="KW-1185">Reference proteome</keyword>
<dbReference type="Gene3D" id="3.90.1750.10">
    <property type="entry name" value="Hect, E3 ligase catalytic domains"/>
    <property type="match status" value="1"/>
</dbReference>
<dbReference type="EMBL" id="CAAALY010020957">
    <property type="protein sequence ID" value="VEL14381.1"/>
    <property type="molecule type" value="Genomic_DNA"/>
</dbReference>
<dbReference type="AlphaFoldDB" id="A0A448WL28"/>
<reference evidence="1" key="1">
    <citation type="submission" date="2018-11" db="EMBL/GenBank/DDBJ databases">
        <authorList>
            <consortium name="Pathogen Informatics"/>
        </authorList>
    </citation>
    <scope>NUCLEOTIDE SEQUENCE</scope>
</reference>
<proteinExistence type="predicted"/>
<dbReference type="Proteomes" id="UP000784294">
    <property type="component" value="Unassembled WGS sequence"/>
</dbReference>
<gene>
    <name evidence="1" type="ORF">PXEA_LOCUS7821</name>
</gene>
<comment type="caution">
    <text evidence="1">The sequence shown here is derived from an EMBL/GenBank/DDBJ whole genome shotgun (WGS) entry which is preliminary data.</text>
</comment>
<protein>
    <submittedName>
        <fullName evidence="1">Uncharacterized protein</fullName>
    </submittedName>
</protein>
<accession>A0A448WL28</accession>
<dbReference type="OrthoDB" id="423283at2759"/>
<sequence length="112" mass="13509">MSFSLKLYNNYFYFYESQPFLRHLSPSIPKFSNLPSDARTTQWEDPRLELLGGPAVPYSRNYKQKYEYFRSRLRAPRDSQAKFEIRVTREGVFEDSFRLIYGIKKPEVLMHR</sequence>
<name>A0A448WL28_9PLAT</name>